<sequence>MSKSYTQTEQQFLDYLKEIQSYNEAISVMYWDLRTKAPKKGVKQRSETIGMLSQKVHQLSTSDQMKAFIDQLKDNTDDEIIQKSVLESEREYELNAKIPEDEFKKYVILQSEAESVWEEAREKSDFEMFRPYLEKLVEYNIKFANYWGYKENIYDALLDNFEPGMTVATLDKVFPALRDALTPLIEKVEQSNHKPDTSNILVPFAKEKQEAFSLEILKEMGYDFEAGRLDDTVHPFMIALNPNDVRVTTRYDEHDFRMAVFGTIHEGGHALYEQNLDESLIDTPLATGTSNGIHESQSLFWETYVARSRAFWERYFEKLKEYAPKEIGELSKEEFYRAVNEVKPSFIRIEADEMTYPLHIMIRYELEKGLINQEIEVKDLPKLWNDKMEEYLGIRPENDGEGVLQDVHWAGGAFGYFPSYALGYMYGAQLHNAMNEQFDVSQAIENGELNKIKEWLKDNVHQYGKTKKPLEILLDVTGEGLNADYLVNYLEEKYKDIYKW</sequence>
<keyword evidence="5 8" id="KW-0482">Metalloprotease</keyword>
<evidence type="ECO:0000256" key="1">
    <source>
        <dbReference type="ARBA" id="ARBA00022645"/>
    </source>
</evidence>
<keyword evidence="3 8" id="KW-0479">Metal-binding</keyword>
<evidence type="ECO:0000256" key="3">
    <source>
        <dbReference type="ARBA" id="ARBA00022723"/>
    </source>
</evidence>
<dbReference type="InterPro" id="IPR001333">
    <property type="entry name" value="Peptidase_M32_Taq"/>
</dbReference>
<evidence type="ECO:0000256" key="2">
    <source>
        <dbReference type="ARBA" id="ARBA00022670"/>
    </source>
</evidence>
<evidence type="ECO:0000256" key="5">
    <source>
        <dbReference type="ARBA" id="ARBA00023049"/>
    </source>
</evidence>
<accession>A0A6G1XBD1</accession>
<keyword evidence="9" id="KW-0862">Zinc</keyword>
<evidence type="ECO:0000256" key="7">
    <source>
        <dbReference type="ARBA" id="ARBA00061580"/>
    </source>
</evidence>
<comment type="cofactor">
    <cofactor evidence="9">
        <name>Zn(2+)</name>
        <dbReference type="ChEBI" id="CHEBI:29105"/>
    </cofactor>
    <text evidence="9">Binds 1 zinc ion per subunit.</text>
</comment>
<dbReference type="PANTHER" id="PTHR34217:SF1">
    <property type="entry name" value="CARBOXYPEPTIDASE 1"/>
    <property type="match status" value="1"/>
</dbReference>
<reference evidence="11 12" key="1">
    <citation type="submission" date="2019-11" db="EMBL/GenBank/DDBJ databases">
        <authorList>
            <person name="Li J."/>
        </authorList>
    </citation>
    <scope>NUCLEOTIDE SEQUENCE [LARGE SCALE GENOMIC DNA]</scope>
    <source>
        <strain evidence="11 12">J4</strain>
    </source>
</reference>
<proteinExistence type="inferred from homology"/>
<dbReference type="PANTHER" id="PTHR34217">
    <property type="entry name" value="METAL-DEPENDENT CARBOXYPEPTIDASE"/>
    <property type="match status" value="1"/>
</dbReference>
<dbReference type="FunFam" id="1.10.1370.30:FF:000003">
    <property type="entry name" value="Thermostable carboxypeptidase 1"/>
    <property type="match status" value="1"/>
</dbReference>
<comment type="caution">
    <text evidence="11">The sequence shown here is derived from an EMBL/GenBank/DDBJ whole genome shotgun (WGS) entry which is preliminary data.</text>
</comment>
<dbReference type="OrthoDB" id="9772308at2"/>
<dbReference type="Pfam" id="PF02074">
    <property type="entry name" value="Peptidase_M32"/>
    <property type="match status" value="1"/>
</dbReference>
<dbReference type="PIRSF" id="PIRSF006615">
    <property type="entry name" value="Zn_crbxpep_Taq"/>
    <property type="match status" value="1"/>
</dbReference>
<dbReference type="Proteomes" id="UP000480185">
    <property type="component" value="Unassembled WGS sequence"/>
</dbReference>
<comment type="similarity">
    <text evidence="7 8">Belongs to the peptidase M32 family.</text>
</comment>
<evidence type="ECO:0000256" key="6">
    <source>
        <dbReference type="ARBA" id="ARBA00052755"/>
    </source>
</evidence>
<evidence type="ECO:0000256" key="8">
    <source>
        <dbReference type="PIRNR" id="PIRNR006615"/>
    </source>
</evidence>
<dbReference type="Gene3D" id="1.10.1370.30">
    <property type="match status" value="1"/>
</dbReference>
<comment type="catalytic activity">
    <reaction evidence="6 8">
        <text>Release of a C-terminal amino acid with broad specificity, except for -Pro.</text>
        <dbReference type="EC" id="3.4.17.19"/>
    </reaction>
</comment>
<feature type="active site" description="Proton donor/acceptor" evidence="10">
    <location>
        <position position="266"/>
    </location>
</feature>
<organism evidence="11 12">
    <name type="scientific">Salinibacillus xinjiangensis</name>
    <dbReference type="NCBI Taxonomy" id="1229268"/>
    <lineage>
        <taxon>Bacteria</taxon>
        <taxon>Bacillati</taxon>
        <taxon>Bacillota</taxon>
        <taxon>Bacilli</taxon>
        <taxon>Bacillales</taxon>
        <taxon>Bacillaceae</taxon>
        <taxon>Salinibacillus</taxon>
    </lineage>
</organism>
<protein>
    <recommendedName>
        <fullName evidence="8">Metal-dependent carboxypeptidase</fullName>
        <ecNumber evidence="8">3.4.17.19</ecNumber>
    </recommendedName>
</protein>
<dbReference type="EMBL" id="WJNH01000019">
    <property type="protein sequence ID" value="MRG88294.1"/>
    <property type="molecule type" value="Genomic_DNA"/>
</dbReference>
<dbReference type="GO" id="GO:0006508">
    <property type="term" value="P:proteolysis"/>
    <property type="evidence" value="ECO:0007669"/>
    <property type="project" value="UniProtKB-UniRule"/>
</dbReference>
<dbReference type="AlphaFoldDB" id="A0A6G1XBD1"/>
<evidence type="ECO:0000313" key="12">
    <source>
        <dbReference type="Proteomes" id="UP000480185"/>
    </source>
</evidence>
<evidence type="ECO:0000256" key="4">
    <source>
        <dbReference type="ARBA" id="ARBA00022801"/>
    </source>
</evidence>
<keyword evidence="1 8" id="KW-0121">Carboxypeptidase</keyword>
<dbReference type="CDD" id="cd06460">
    <property type="entry name" value="M32_Taq"/>
    <property type="match status" value="1"/>
</dbReference>
<feature type="binding site" evidence="9">
    <location>
        <position position="295"/>
    </location>
    <ligand>
        <name>Zn(2+)</name>
        <dbReference type="ChEBI" id="CHEBI:29105"/>
        <note>catalytic</note>
    </ligand>
</feature>
<dbReference type="EC" id="3.4.17.19" evidence="8"/>
<dbReference type="SUPFAM" id="SSF55486">
    <property type="entry name" value="Metalloproteases ('zincins'), catalytic domain"/>
    <property type="match status" value="1"/>
</dbReference>
<dbReference type="GO" id="GO:0008270">
    <property type="term" value="F:zinc ion binding"/>
    <property type="evidence" value="ECO:0007669"/>
    <property type="project" value="UniProtKB-ARBA"/>
</dbReference>
<dbReference type="PROSITE" id="PS52034">
    <property type="entry name" value="PEPTIDASE_M32"/>
    <property type="match status" value="1"/>
</dbReference>
<name>A0A6G1XBD1_9BACI</name>
<gene>
    <name evidence="11" type="ORF">GH754_18735</name>
</gene>
<comment type="function">
    <text evidence="8">Broad specificity carboxypetidase that releases amino acids sequentially from the C-terminus, including neutral, aromatic, polar and basic residues.</text>
</comment>
<evidence type="ECO:0000256" key="10">
    <source>
        <dbReference type="PIRSR" id="PIRSR006615-2"/>
    </source>
</evidence>
<dbReference type="PRINTS" id="PR00998">
    <property type="entry name" value="CRBOXYPTASET"/>
</dbReference>
<dbReference type="RefSeq" id="WP_153730166.1">
    <property type="nucleotide sequence ID" value="NZ_WJNH01000019.1"/>
</dbReference>
<keyword evidence="4 8" id="KW-0378">Hydrolase</keyword>
<feature type="binding site" evidence="9">
    <location>
        <position position="269"/>
    </location>
    <ligand>
        <name>Zn(2+)</name>
        <dbReference type="ChEBI" id="CHEBI:29105"/>
        <note>catalytic</note>
    </ligand>
</feature>
<dbReference type="GO" id="GO:0004181">
    <property type="term" value="F:metallocarboxypeptidase activity"/>
    <property type="evidence" value="ECO:0007669"/>
    <property type="project" value="UniProtKB-UniRule"/>
</dbReference>
<keyword evidence="2 8" id="KW-0645">Protease</keyword>
<evidence type="ECO:0000256" key="9">
    <source>
        <dbReference type="PIRSR" id="PIRSR006615-1"/>
    </source>
</evidence>
<keyword evidence="12" id="KW-1185">Reference proteome</keyword>
<evidence type="ECO:0000313" key="11">
    <source>
        <dbReference type="EMBL" id="MRG88294.1"/>
    </source>
</evidence>
<feature type="binding site" evidence="9">
    <location>
        <position position="265"/>
    </location>
    <ligand>
        <name>Zn(2+)</name>
        <dbReference type="ChEBI" id="CHEBI:29105"/>
        <note>catalytic</note>
    </ligand>
</feature>